<dbReference type="InterPro" id="IPR019999">
    <property type="entry name" value="Anth_synth_I-like"/>
</dbReference>
<evidence type="ECO:0000259" key="5">
    <source>
        <dbReference type="Pfam" id="PF00117"/>
    </source>
</evidence>
<dbReference type="Pfam" id="PF00425">
    <property type="entry name" value="Chorismate_bind"/>
    <property type="match status" value="1"/>
</dbReference>
<keyword evidence="8" id="KW-1185">Reference proteome</keyword>
<feature type="compositionally biased region" description="Low complexity" evidence="4">
    <location>
        <begin position="480"/>
        <end position="492"/>
    </location>
</feature>
<feature type="compositionally biased region" description="Polar residues" evidence="4">
    <location>
        <begin position="450"/>
        <end position="459"/>
    </location>
</feature>
<reference evidence="7 8" key="1">
    <citation type="submission" date="2024-06" db="EMBL/GenBank/DDBJ databases">
        <title>The Natural Products Discovery Center: Release of the First 8490 Sequenced Strains for Exploring Actinobacteria Biosynthetic Diversity.</title>
        <authorList>
            <person name="Kalkreuter E."/>
            <person name="Kautsar S.A."/>
            <person name="Yang D."/>
            <person name="Bader C.D."/>
            <person name="Teijaro C.N."/>
            <person name="Fluegel L."/>
            <person name="Davis C.M."/>
            <person name="Simpson J.R."/>
            <person name="Lauterbach L."/>
            <person name="Steele A.D."/>
            <person name="Gui C."/>
            <person name="Meng S."/>
            <person name="Li G."/>
            <person name="Viehrig K."/>
            <person name="Ye F."/>
            <person name="Su P."/>
            <person name="Kiefer A.F."/>
            <person name="Nichols A."/>
            <person name="Cepeda A.J."/>
            <person name="Yan W."/>
            <person name="Fan B."/>
            <person name="Jiang Y."/>
            <person name="Adhikari A."/>
            <person name="Zheng C.-J."/>
            <person name="Schuster L."/>
            <person name="Cowan T.M."/>
            <person name="Smanski M.J."/>
            <person name="Chevrette M.G."/>
            <person name="De Carvalho L.P.S."/>
            <person name="Shen B."/>
        </authorList>
    </citation>
    <scope>NUCLEOTIDE SEQUENCE [LARGE SCALE GENOMIC DNA]</scope>
    <source>
        <strain evidence="7 8">NPDC020594</strain>
    </source>
</reference>
<evidence type="ECO:0000256" key="1">
    <source>
        <dbReference type="ARBA" id="ARBA00012266"/>
    </source>
</evidence>
<dbReference type="Proteomes" id="UP001551011">
    <property type="component" value="Unassembled WGS sequence"/>
</dbReference>
<dbReference type="EMBL" id="JBFAEG010000027">
    <property type="protein sequence ID" value="MEU5711432.1"/>
    <property type="molecule type" value="Genomic_DNA"/>
</dbReference>
<evidence type="ECO:0000313" key="8">
    <source>
        <dbReference type="Proteomes" id="UP001551011"/>
    </source>
</evidence>
<dbReference type="Gene3D" id="3.60.120.10">
    <property type="entry name" value="Anthranilate synthase"/>
    <property type="match status" value="1"/>
</dbReference>
<evidence type="ECO:0000259" key="6">
    <source>
        <dbReference type="Pfam" id="PF00425"/>
    </source>
</evidence>
<dbReference type="InterPro" id="IPR005801">
    <property type="entry name" value="ADC_synthase"/>
</dbReference>
<dbReference type="PANTHER" id="PTHR11236:SF49">
    <property type="entry name" value="ANTHRANILATE SYNTHASE COMPONENT 1"/>
    <property type="match status" value="1"/>
</dbReference>
<sequence length="745" mass="76586">MPDVLTPTPLPAADLAGLFRALDPPPFALVRRAAPDGTSTGPFDVFIGTMDTVRRVTDLPSGPAVPGGGPHTLALLPYRCLAERGLDCHDDGTPLRVLRIRRRHTADHAALTAALPAVRPAGDLLGEGAGFNGSDEDYADLVRDLMADEVARTGLHVLIRRDFTARLPGHGPAMVGELFRRLLAVEHGAYWTFAVYTGGPHGAALAGASPQGHVTLRNGRVVMRPMCGTLRLPPGGRPSAADLVAFLRDGKESEELGAVVDAELAMLCRISEGDVRLEGPRLRPMARVLHTECRISATAALPARHTLAGSLFAATAVGRPFADACRVITRREPTGRGYYGGLIALLGHDDAGNEELDTAVLIRTFEVSGQGRLKLSVGATLGPRSVAADETAETRAKASALVSALASGGPTAGGGAGGHARAGRGRAPEAAGGPATGEGGGVPGDRTRHQQGSGRQPTSPAEPAWCPSVTAGGGAGGHAWAGRGRGPEAAGGPATGEGGGVPGDRTRHQQASGRRPTSPADPAWCPSVTAELDRRRAHLSAYWQRPRRPGSRPAPRPPVLLVDTGGEETAPLAAMLRGLGRTVDVRPAYPAAAAPRTVAPGTTVVLGPGPGDPLAHGDDRITALRAMTSALLSSGAPTFGVGLGFHLLLAELGLAGAARARDGATGQREIEVFGRRATVGYGGTRTVVAGPHTDTLARRLSLTLCYGPAHGELVAMRGPRTGGVAFLPASVLSVEGAELLDVLLP</sequence>
<dbReference type="InterPro" id="IPR017926">
    <property type="entry name" value="GATASE"/>
</dbReference>
<feature type="domain" description="Glutamine amidotransferase" evidence="5">
    <location>
        <begin position="561"/>
        <end position="655"/>
    </location>
</feature>
<feature type="compositionally biased region" description="Gly residues" evidence="4">
    <location>
        <begin position="434"/>
        <end position="443"/>
    </location>
</feature>
<feature type="compositionally biased region" description="Gly residues" evidence="4">
    <location>
        <begin position="493"/>
        <end position="502"/>
    </location>
</feature>
<dbReference type="Gene3D" id="3.40.50.880">
    <property type="match status" value="1"/>
</dbReference>
<feature type="region of interest" description="Disordered" evidence="4">
    <location>
        <begin position="408"/>
        <end position="525"/>
    </location>
</feature>
<organism evidence="7 8">
    <name type="scientific">Streptomyces flaveolus</name>
    <dbReference type="NCBI Taxonomy" id="67297"/>
    <lineage>
        <taxon>Bacteria</taxon>
        <taxon>Bacillati</taxon>
        <taxon>Actinomycetota</taxon>
        <taxon>Actinomycetes</taxon>
        <taxon>Kitasatosporales</taxon>
        <taxon>Streptomycetaceae</taxon>
        <taxon>Streptomyces</taxon>
    </lineage>
</organism>
<dbReference type="PANTHER" id="PTHR11236">
    <property type="entry name" value="AMINOBENZOATE/ANTHRANILATE SYNTHASE"/>
    <property type="match status" value="1"/>
</dbReference>
<dbReference type="InterPro" id="IPR029062">
    <property type="entry name" value="Class_I_gatase-like"/>
</dbReference>
<dbReference type="RefSeq" id="WP_359259897.1">
    <property type="nucleotide sequence ID" value="NZ_JBFAEG010000027.1"/>
</dbReference>
<protein>
    <recommendedName>
        <fullName evidence="1">anthranilate synthase</fullName>
        <ecNumber evidence="1">4.1.3.27</ecNumber>
    </recommendedName>
</protein>
<evidence type="ECO:0000256" key="2">
    <source>
        <dbReference type="ARBA" id="ARBA00023239"/>
    </source>
</evidence>
<name>A0ABV3AI73_9ACTN</name>
<keyword evidence="2" id="KW-0456">Lyase</keyword>
<feature type="domain" description="Chorismate-utilising enzyme C-terminal" evidence="6">
    <location>
        <begin position="172"/>
        <end position="397"/>
    </location>
</feature>
<comment type="caution">
    <text evidence="7">The sequence shown here is derived from an EMBL/GenBank/DDBJ whole genome shotgun (WGS) entry which is preliminary data.</text>
</comment>
<dbReference type="InterPro" id="IPR015890">
    <property type="entry name" value="Chorismate_C"/>
</dbReference>
<dbReference type="PROSITE" id="PS51273">
    <property type="entry name" value="GATASE_TYPE_1"/>
    <property type="match status" value="1"/>
</dbReference>
<comment type="catalytic activity">
    <reaction evidence="3">
        <text>chorismate + L-glutamine = anthranilate + pyruvate + L-glutamate + H(+)</text>
        <dbReference type="Rhea" id="RHEA:21732"/>
        <dbReference type="ChEBI" id="CHEBI:15361"/>
        <dbReference type="ChEBI" id="CHEBI:15378"/>
        <dbReference type="ChEBI" id="CHEBI:16567"/>
        <dbReference type="ChEBI" id="CHEBI:29748"/>
        <dbReference type="ChEBI" id="CHEBI:29985"/>
        <dbReference type="ChEBI" id="CHEBI:58359"/>
        <dbReference type="EC" id="4.1.3.27"/>
    </reaction>
</comment>
<feature type="compositionally biased region" description="Gly residues" evidence="4">
    <location>
        <begin position="410"/>
        <end position="420"/>
    </location>
</feature>
<evidence type="ECO:0000256" key="3">
    <source>
        <dbReference type="ARBA" id="ARBA00047683"/>
    </source>
</evidence>
<dbReference type="Pfam" id="PF00117">
    <property type="entry name" value="GATase"/>
    <property type="match status" value="1"/>
</dbReference>
<dbReference type="SUPFAM" id="SSF52317">
    <property type="entry name" value="Class I glutamine amidotransferase-like"/>
    <property type="match status" value="1"/>
</dbReference>
<evidence type="ECO:0000313" key="7">
    <source>
        <dbReference type="EMBL" id="MEU5711432.1"/>
    </source>
</evidence>
<gene>
    <name evidence="7" type="ORF">AB0H04_31985</name>
</gene>
<evidence type="ECO:0000256" key="4">
    <source>
        <dbReference type="SAM" id="MobiDB-lite"/>
    </source>
</evidence>
<dbReference type="EC" id="4.1.3.27" evidence="1"/>
<proteinExistence type="predicted"/>
<dbReference type="SUPFAM" id="SSF56322">
    <property type="entry name" value="ADC synthase"/>
    <property type="match status" value="1"/>
</dbReference>
<accession>A0ABV3AI73</accession>